<dbReference type="InterPro" id="IPR013766">
    <property type="entry name" value="Thioredoxin_domain"/>
</dbReference>
<comment type="similarity">
    <text evidence="3 12">Belongs to the protein disulfide isomerase family.</text>
</comment>
<evidence type="ECO:0000256" key="8">
    <source>
        <dbReference type="ARBA" id="ARBA00023157"/>
    </source>
</evidence>
<dbReference type="EMBL" id="MH979835">
    <property type="protein sequence ID" value="AYV89290.1"/>
    <property type="molecule type" value="mRNA"/>
</dbReference>
<proteinExistence type="evidence at transcript level"/>
<evidence type="ECO:0000313" key="15">
    <source>
        <dbReference type="EMBL" id="AYV89290.1"/>
    </source>
</evidence>
<dbReference type="NCBIfam" id="TIGR01130">
    <property type="entry name" value="ER_PDI_fam"/>
    <property type="match status" value="1"/>
</dbReference>
<keyword evidence="8 11" id="KW-1015">Disulfide bond</keyword>
<accession>A0A3G5APL9</accession>
<sequence length="506" mass="56249">MNMSRHLFTVFILSFLWLAVAGDDVIDLSNNDLDGFKAEVAKYDTVLIEFFAPWCGHCKRLAPEYAKASTALLANDPPVPLAKVDCTSDNGKEICSTFGVSGYPTLKIFKGGEFASEYNGPREADGIVKYMRSQVGPASKAYTSFSSLNDKLKAAKEVFVVGIFNKESDSLASKFHKNADRMRESINFAHIYTSSASDDISALSVLSASKVSAPAVVLVRPSILSNKFEESSVVWDESGSLENWINSNYHGLVGHRTQSNMQDFKPPLVVVYYDVDYVKNPKGTNYWRNRVLKVAQNYPKIKFAIANSNQFAGEMEEFGLEPDRSGREAAPVVAARDADGKKYIQKEKFSIENLEAFVKDFSSGKLQPYLKSEEIPEDNSGPVKVAVGKNFDELVTKSEKDVLVEFYAPWCGHCKKLAPTYEDLGKALKDEPGVEIVKMDATANDVPSTFEVHGFPTIYWYPKGTKVPEKYNGGRELDDFISFIAKHATDELSGYTRDGKKKKEEL</sequence>
<feature type="domain" description="Thioredoxin" evidence="14">
    <location>
        <begin position="361"/>
        <end position="489"/>
    </location>
</feature>
<evidence type="ECO:0000256" key="11">
    <source>
        <dbReference type="PIRSR" id="PIRSR605792-51"/>
    </source>
</evidence>
<evidence type="ECO:0000256" key="13">
    <source>
        <dbReference type="RuleBase" id="RU361130"/>
    </source>
</evidence>
<dbReference type="CDD" id="cd02961">
    <property type="entry name" value="PDI_a_family"/>
    <property type="match status" value="1"/>
</dbReference>
<evidence type="ECO:0000256" key="2">
    <source>
        <dbReference type="ARBA" id="ARBA00004319"/>
    </source>
</evidence>
<feature type="disulfide bond" description="Redox-active" evidence="11">
    <location>
        <begin position="411"/>
        <end position="414"/>
    </location>
</feature>
<dbReference type="GO" id="GO:0003756">
    <property type="term" value="F:protein disulfide isomerase activity"/>
    <property type="evidence" value="ECO:0007669"/>
    <property type="project" value="UniProtKB-EC"/>
</dbReference>
<comment type="subcellular location">
    <subcellularLocation>
        <location evidence="2">Endoplasmic reticulum lumen</location>
    </subcellularLocation>
</comment>
<keyword evidence="10 11" id="KW-0676">Redox-active center</keyword>
<dbReference type="InterPro" id="IPR017937">
    <property type="entry name" value="Thioredoxin_CS"/>
</dbReference>
<dbReference type="CDD" id="cd02995">
    <property type="entry name" value="PDI_a_PDI_a'_C"/>
    <property type="match status" value="1"/>
</dbReference>
<evidence type="ECO:0000256" key="6">
    <source>
        <dbReference type="ARBA" id="ARBA00022737"/>
    </source>
</evidence>
<dbReference type="PANTHER" id="PTHR18929:SF132">
    <property type="entry name" value="PROTEIN DISULFIDE-ISOMERASE A3"/>
    <property type="match status" value="1"/>
</dbReference>
<evidence type="ECO:0000256" key="4">
    <source>
        <dbReference type="ARBA" id="ARBA00012723"/>
    </source>
</evidence>
<dbReference type="PROSITE" id="PS51352">
    <property type="entry name" value="THIOREDOXIN_2"/>
    <property type="match status" value="2"/>
</dbReference>
<dbReference type="Gene3D" id="3.40.30.10">
    <property type="entry name" value="Glutaredoxin"/>
    <property type="match status" value="4"/>
</dbReference>
<dbReference type="GO" id="GO:0005788">
    <property type="term" value="C:endoplasmic reticulum lumen"/>
    <property type="evidence" value="ECO:0007669"/>
    <property type="project" value="UniProtKB-SubCell"/>
</dbReference>
<evidence type="ECO:0000256" key="5">
    <source>
        <dbReference type="ARBA" id="ARBA00022729"/>
    </source>
</evidence>
<dbReference type="FunFam" id="3.40.30.10:FF:000017">
    <property type="entry name" value="Protein disulfide-isomerase A4"/>
    <property type="match status" value="1"/>
</dbReference>
<feature type="domain" description="Thioredoxin" evidence="14">
    <location>
        <begin position="19"/>
        <end position="136"/>
    </location>
</feature>
<dbReference type="GO" id="GO:0006457">
    <property type="term" value="P:protein folding"/>
    <property type="evidence" value="ECO:0007669"/>
    <property type="project" value="TreeGrafter"/>
</dbReference>
<reference evidence="15" key="1">
    <citation type="submission" date="2018-09" db="EMBL/GenBank/DDBJ databases">
        <title>Identification of saliva proteins of spider mite Tetranychus evansi by transcriptome and LC-MS/MS approach.</title>
        <authorList>
            <person name="Huang H.-J."/>
            <person name="Cui J.-R."/>
            <person name="Hong X.-Y."/>
        </authorList>
    </citation>
    <scope>NUCLEOTIDE SEQUENCE</scope>
</reference>
<evidence type="ECO:0000256" key="7">
    <source>
        <dbReference type="ARBA" id="ARBA00022824"/>
    </source>
</evidence>
<dbReference type="NCBIfam" id="TIGR01126">
    <property type="entry name" value="pdi_dom"/>
    <property type="match status" value="2"/>
</dbReference>
<feature type="chain" id="PRO_5017846795" description="Protein disulfide-isomerase" evidence="13">
    <location>
        <begin position="23"/>
        <end position="506"/>
    </location>
</feature>
<evidence type="ECO:0000256" key="9">
    <source>
        <dbReference type="ARBA" id="ARBA00023235"/>
    </source>
</evidence>
<feature type="signal peptide" evidence="13">
    <location>
        <begin position="1"/>
        <end position="22"/>
    </location>
</feature>
<dbReference type="GO" id="GO:0034976">
    <property type="term" value="P:response to endoplasmic reticulum stress"/>
    <property type="evidence" value="ECO:0007669"/>
    <property type="project" value="TreeGrafter"/>
</dbReference>
<dbReference type="EC" id="5.3.4.1" evidence="4 13"/>
<dbReference type="PRINTS" id="PR00421">
    <property type="entry name" value="THIOREDOXIN"/>
</dbReference>
<keyword evidence="7" id="KW-0256">Endoplasmic reticulum</keyword>
<evidence type="ECO:0000259" key="14">
    <source>
        <dbReference type="PROSITE" id="PS51352"/>
    </source>
</evidence>
<dbReference type="InterPro" id="IPR036249">
    <property type="entry name" value="Thioredoxin-like_sf"/>
</dbReference>
<evidence type="ECO:0000256" key="10">
    <source>
        <dbReference type="ARBA" id="ARBA00023284"/>
    </source>
</evidence>
<evidence type="ECO:0000256" key="12">
    <source>
        <dbReference type="RuleBase" id="RU004208"/>
    </source>
</evidence>
<comment type="catalytic activity">
    <reaction evidence="1 13">
        <text>Catalyzes the rearrangement of -S-S- bonds in proteins.</text>
        <dbReference type="EC" id="5.3.4.1"/>
    </reaction>
</comment>
<dbReference type="FunFam" id="3.40.30.10:FF:000303">
    <property type="entry name" value="Protein disulfide-isomerase"/>
    <property type="match status" value="1"/>
</dbReference>
<dbReference type="FunFam" id="3.40.30.10:FF:000045">
    <property type="entry name" value="Disulfide-isomerase A3"/>
    <property type="match status" value="1"/>
</dbReference>
<keyword evidence="9 13" id="KW-0413">Isomerase</keyword>
<keyword evidence="5 13" id="KW-0732">Signal</keyword>
<evidence type="ECO:0000256" key="3">
    <source>
        <dbReference type="ARBA" id="ARBA00006347"/>
    </source>
</evidence>
<name>A0A3G5APL9_9ACAR</name>
<organism evidence="15">
    <name type="scientific">Tetranychus evansi</name>
    <name type="common">red spider mite</name>
    <dbReference type="NCBI Taxonomy" id="178897"/>
    <lineage>
        <taxon>Eukaryota</taxon>
        <taxon>Metazoa</taxon>
        <taxon>Ecdysozoa</taxon>
        <taxon>Arthropoda</taxon>
        <taxon>Chelicerata</taxon>
        <taxon>Arachnida</taxon>
        <taxon>Acari</taxon>
        <taxon>Acariformes</taxon>
        <taxon>Trombidiformes</taxon>
        <taxon>Prostigmata</taxon>
        <taxon>Eleutherengona</taxon>
        <taxon>Raphignathae</taxon>
        <taxon>Tetranychoidea</taxon>
        <taxon>Tetranychidae</taxon>
        <taxon>Tetranychus</taxon>
    </lineage>
</organism>
<dbReference type="InterPro" id="IPR005788">
    <property type="entry name" value="PDI_thioredoxin-like_dom"/>
</dbReference>
<feature type="disulfide bond" description="Redox-active" evidence="11">
    <location>
        <begin position="55"/>
        <end position="58"/>
    </location>
</feature>
<dbReference type="PROSITE" id="PS00194">
    <property type="entry name" value="THIOREDOXIN_1"/>
    <property type="match status" value="2"/>
</dbReference>
<evidence type="ECO:0000256" key="1">
    <source>
        <dbReference type="ARBA" id="ARBA00001182"/>
    </source>
</evidence>
<dbReference type="Pfam" id="PF13848">
    <property type="entry name" value="Thioredoxin_6"/>
    <property type="match status" value="1"/>
</dbReference>
<protein>
    <recommendedName>
        <fullName evidence="4 13">Protein disulfide-isomerase</fullName>
        <ecNumber evidence="4 13">5.3.4.1</ecNumber>
    </recommendedName>
</protein>
<dbReference type="Pfam" id="PF00085">
    <property type="entry name" value="Thioredoxin"/>
    <property type="match status" value="2"/>
</dbReference>
<dbReference type="AlphaFoldDB" id="A0A3G5APL9"/>
<keyword evidence="6" id="KW-0677">Repeat</keyword>
<dbReference type="InterPro" id="IPR005792">
    <property type="entry name" value="Prot_disulphide_isomerase"/>
</dbReference>
<dbReference type="SUPFAM" id="SSF52833">
    <property type="entry name" value="Thioredoxin-like"/>
    <property type="match status" value="4"/>
</dbReference>
<dbReference type="PANTHER" id="PTHR18929">
    <property type="entry name" value="PROTEIN DISULFIDE ISOMERASE"/>
    <property type="match status" value="1"/>
</dbReference>